<feature type="region of interest" description="Disordered" evidence="1">
    <location>
        <begin position="96"/>
        <end position="115"/>
    </location>
</feature>
<feature type="compositionally biased region" description="Basic and acidic residues" evidence="1">
    <location>
        <begin position="166"/>
        <end position="182"/>
    </location>
</feature>
<reference evidence="3" key="1">
    <citation type="submission" date="2025-08" db="UniProtKB">
        <authorList>
            <consortium name="RefSeq"/>
        </authorList>
    </citation>
    <scope>IDENTIFICATION</scope>
    <source>
        <tissue evidence="3">Gonad</tissue>
    </source>
</reference>
<evidence type="ECO:0000313" key="2">
    <source>
        <dbReference type="Proteomes" id="UP000515135"/>
    </source>
</evidence>
<dbReference type="AlphaFoldDB" id="A0A6P4ZGN8"/>
<dbReference type="GeneID" id="109474377"/>
<protein>
    <submittedName>
        <fullName evidence="3">Uncharacterized protein LOC109474377</fullName>
    </submittedName>
</protein>
<gene>
    <name evidence="3" type="primary">LOC109474377</name>
</gene>
<proteinExistence type="predicted"/>
<evidence type="ECO:0000256" key="1">
    <source>
        <dbReference type="SAM" id="MobiDB-lite"/>
    </source>
</evidence>
<feature type="region of interest" description="Disordered" evidence="1">
    <location>
        <begin position="142"/>
        <end position="195"/>
    </location>
</feature>
<dbReference type="Proteomes" id="UP000515135">
    <property type="component" value="Unplaced"/>
</dbReference>
<name>A0A6P4ZGN8_BRABE</name>
<dbReference type="RefSeq" id="XP_019630232.1">
    <property type="nucleotide sequence ID" value="XM_019774673.1"/>
</dbReference>
<sequence length="195" mass="21637">MSDFESFRLLVCNIQPSTLSLKLTETTSTNLSGSLGPGDILQNIRFLDIRGVNLTTLAPSGLVRFKTLEWLRILCICLRSKYNDYIDEHVMAELRSNNQPGNAPENQADGATADSTAVDPYYSTIKDEDLDETVSPYGMAKAGAQYGRGKKRSRSVRENAIAGPKSRSEQCKCYNQRDREDTTPDNGDTEERDAS</sequence>
<accession>A0A6P4ZGN8</accession>
<organism evidence="2 3">
    <name type="scientific">Branchiostoma belcheri</name>
    <name type="common">Amphioxus</name>
    <dbReference type="NCBI Taxonomy" id="7741"/>
    <lineage>
        <taxon>Eukaryota</taxon>
        <taxon>Metazoa</taxon>
        <taxon>Chordata</taxon>
        <taxon>Cephalochordata</taxon>
        <taxon>Leptocardii</taxon>
        <taxon>Amphioxiformes</taxon>
        <taxon>Branchiostomatidae</taxon>
        <taxon>Branchiostoma</taxon>
    </lineage>
</organism>
<feature type="compositionally biased region" description="Polar residues" evidence="1">
    <location>
        <begin position="96"/>
        <end position="105"/>
    </location>
</feature>
<dbReference type="OrthoDB" id="10078811at2759"/>
<dbReference type="KEGG" id="bbel:109474377"/>
<keyword evidence="2" id="KW-1185">Reference proteome</keyword>
<evidence type="ECO:0000313" key="3">
    <source>
        <dbReference type="RefSeq" id="XP_019630232.1"/>
    </source>
</evidence>